<reference evidence="2" key="1">
    <citation type="submission" date="2022-11" db="EMBL/GenBank/DDBJ databases">
        <title>Hoeflea poritis sp. nov., isolated from scleractinian coral Porites lutea.</title>
        <authorList>
            <person name="Zhang G."/>
            <person name="Wei Q."/>
            <person name="Cai L."/>
        </authorList>
    </citation>
    <scope>NUCLEOTIDE SEQUENCE</scope>
    <source>
        <strain evidence="2">E7-10</strain>
    </source>
</reference>
<gene>
    <name evidence="2" type="ORF">OOZ53_26245</name>
</gene>
<dbReference type="EMBL" id="JAPJZH010000040">
    <property type="protein sequence ID" value="MDA4848873.1"/>
    <property type="molecule type" value="Genomic_DNA"/>
</dbReference>
<name>A0ABT4VY05_9HYPH</name>
<comment type="caution">
    <text evidence="2">The sequence shown here is derived from an EMBL/GenBank/DDBJ whole genome shotgun (WGS) entry which is preliminary data.</text>
</comment>
<sequence>MSTASDPTASASPATEHTEAGEQTLVTGVRPVTLADRLALRAAAPLAPKRNPNAEQQPCDHGLFDTAARDQLDLIDALRATSNGASTPDSAKE</sequence>
<dbReference type="RefSeq" id="WP_271092757.1">
    <property type="nucleotide sequence ID" value="NZ_JAPJZH010000040.1"/>
</dbReference>
<accession>A0ABT4VY05</accession>
<protein>
    <submittedName>
        <fullName evidence="2">Uncharacterized protein</fullName>
    </submittedName>
</protein>
<organism evidence="2 3">
    <name type="scientific">Hoeflea poritis</name>
    <dbReference type="NCBI Taxonomy" id="2993659"/>
    <lineage>
        <taxon>Bacteria</taxon>
        <taxon>Pseudomonadati</taxon>
        <taxon>Pseudomonadota</taxon>
        <taxon>Alphaproteobacteria</taxon>
        <taxon>Hyphomicrobiales</taxon>
        <taxon>Rhizobiaceae</taxon>
        <taxon>Hoeflea</taxon>
    </lineage>
</organism>
<evidence type="ECO:0000313" key="3">
    <source>
        <dbReference type="Proteomes" id="UP001148313"/>
    </source>
</evidence>
<feature type="compositionally biased region" description="Low complexity" evidence="1">
    <location>
        <begin position="1"/>
        <end position="15"/>
    </location>
</feature>
<proteinExistence type="predicted"/>
<evidence type="ECO:0000256" key="1">
    <source>
        <dbReference type="SAM" id="MobiDB-lite"/>
    </source>
</evidence>
<dbReference type="Proteomes" id="UP001148313">
    <property type="component" value="Unassembled WGS sequence"/>
</dbReference>
<evidence type="ECO:0000313" key="2">
    <source>
        <dbReference type="EMBL" id="MDA4848873.1"/>
    </source>
</evidence>
<keyword evidence="3" id="KW-1185">Reference proteome</keyword>
<feature type="region of interest" description="Disordered" evidence="1">
    <location>
        <begin position="1"/>
        <end position="29"/>
    </location>
</feature>